<feature type="region of interest" description="Disordered" evidence="1">
    <location>
        <begin position="88"/>
        <end position="110"/>
    </location>
</feature>
<dbReference type="GeneID" id="9521953"/>
<dbReference type="HOGENOM" id="CLU_098697_0_0_1"/>
<evidence type="ECO:0000313" key="2">
    <source>
        <dbReference type="EMBL" id="EFE35826.1"/>
    </source>
</evidence>
<organism evidence="2 3">
    <name type="scientific">Arthroderma benhamiae (strain ATCC MYA-4681 / CBS 112371)</name>
    <name type="common">Trichophyton mentagrophytes</name>
    <dbReference type="NCBI Taxonomy" id="663331"/>
    <lineage>
        <taxon>Eukaryota</taxon>
        <taxon>Fungi</taxon>
        <taxon>Dikarya</taxon>
        <taxon>Ascomycota</taxon>
        <taxon>Pezizomycotina</taxon>
        <taxon>Eurotiomycetes</taxon>
        <taxon>Eurotiomycetidae</taxon>
        <taxon>Onygenales</taxon>
        <taxon>Arthrodermataceae</taxon>
        <taxon>Trichophyton</taxon>
    </lineage>
</organism>
<evidence type="ECO:0000256" key="1">
    <source>
        <dbReference type="SAM" id="MobiDB-lite"/>
    </source>
</evidence>
<dbReference type="OMA" id="CHAPRGQ"/>
<gene>
    <name evidence="2" type="ORF">ARB_04760</name>
</gene>
<reference evidence="3" key="1">
    <citation type="journal article" date="2011" name="Genome Biol.">
        <title>Comparative and functional genomics provide insights into the pathogenicity of dermatophytic fungi.</title>
        <authorList>
            <person name="Burmester A."/>
            <person name="Shelest E."/>
            <person name="Gloeckner G."/>
            <person name="Heddergott C."/>
            <person name="Schindler S."/>
            <person name="Staib P."/>
            <person name="Heidel A."/>
            <person name="Felder M."/>
            <person name="Petzold A."/>
            <person name="Szafranski K."/>
            <person name="Feuermann M."/>
            <person name="Pedruzzi I."/>
            <person name="Priebe S."/>
            <person name="Groth M."/>
            <person name="Winkler R."/>
            <person name="Li W."/>
            <person name="Kniemeyer O."/>
            <person name="Schroeckh V."/>
            <person name="Hertweck C."/>
            <person name="Hube B."/>
            <person name="White T.C."/>
            <person name="Platzer M."/>
            <person name="Guthke R."/>
            <person name="Heitman J."/>
            <person name="Woestemeyer J."/>
            <person name="Zipfel P.F."/>
            <person name="Monod M."/>
            <person name="Brakhage A.A."/>
        </authorList>
    </citation>
    <scope>NUCLEOTIDE SEQUENCE [LARGE SCALE GENOMIC DNA]</scope>
    <source>
        <strain evidence="3">ATCC MYA-4681 / CBS 112371</strain>
    </source>
</reference>
<keyword evidence="3" id="KW-1185">Reference proteome</keyword>
<sequence length="232" mass="26563">MCRLLAAELFLRCQHIQPCHLKHPLQRCHAPRGQRFRNPDAATNPGRVPSRACPEEHWRTATIEVDGYCPACTQQREETRQLLQSSFNQGETGDDAGDENENEDEDEDAGLEEQQIAGEVKEYSCGHRRVRMDPAVLQRFSDDPDPDAEDQHERGAAREHAGDDTRAVESCLRWDKLRLREVAVRIATSHSAKSRESQRTSTSTFFRFFDLDFDFNLAGQNRHPDRTEQTDS</sequence>
<dbReference type="EMBL" id="ABSU01000002">
    <property type="protein sequence ID" value="EFE35826.1"/>
    <property type="molecule type" value="Genomic_DNA"/>
</dbReference>
<protein>
    <submittedName>
        <fullName evidence="2">Uncharacterized protein</fullName>
    </submittedName>
</protein>
<feature type="compositionally biased region" description="Acidic residues" evidence="1">
    <location>
        <begin position="92"/>
        <end position="110"/>
    </location>
</feature>
<dbReference type="Proteomes" id="UP000008866">
    <property type="component" value="Unassembled WGS sequence"/>
</dbReference>
<name>D4AM70_ARTBC</name>
<proteinExistence type="predicted"/>
<dbReference type="RefSeq" id="XP_003016471.1">
    <property type="nucleotide sequence ID" value="XM_003016425.1"/>
</dbReference>
<feature type="region of interest" description="Disordered" evidence="1">
    <location>
        <begin position="138"/>
        <end position="165"/>
    </location>
</feature>
<evidence type="ECO:0000313" key="3">
    <source>
        <dbReference type="Proteomes" id="UP000008866"/>
    </source>
</evidence>
<comment type="caution">
    <text evidence="2">The sequence shown here is derived from an EMBL/GenBank/DDBJ whole genome shotgun (WGS) entry which is preliminary data.</text>
</comment>
<dbReference type="AlphaFoldDB" id="D4AM70"/>
<dbReference type="eggNOG" id="ENOG502T3NV">
    <property type="taxonomic scope" value="Eukaryota"/>
</dbReference>
<feature type="compositionally biased region" description="Basic and acidic residues" evidence="1">
    <location>
        <begin position="149"/>
        <end position="165"/>
    </location>
</feature>
<accession>D4AM70</accession>
<dbReference type="KEGG" id="abe:ARB_04760"/>